<proteinExistence type="predicted"/>
<dbReference type="AlphaFoldDB" id="A0A4Z0WC61"/>
<dbReference type="EMBL" id="SRMF01000010">
    <property type="protein sequence ID" value="TGG91160.1"/>
    <property type="molecule type" value="Genomic_DNA"/>
</dbReference>
<sequence length="921" mass="104012">MEKGLRARACTGLCVLIGLWLLPAGVAHSYSVLQTRYFNIIHEEPHRELARHLAQIADVEYEALLAEFDMNIAPRIDLLIDDRYGDAFNASATLANKPLVTISPAAHITGELINTGDTVRLVLRHELVHILTGRYTSEPDFYRFGYVPGNNTFVPLAFHEGYAQWFESDPETGTGRARRHHPDSEGLWQQEYQRGFRGYTEVFATGRHESLHMAYLYGAYFFTRLAERFGDEAVRDWLDERTGRHGFWADLASPYNLNIAWQVAFDERLSESWDEFLAHESERLQARLGQSYPHAAEQLRDGLSRFGSPQAVSRSGDYFIWYDHREGLGRPTLVVEDAAGNTRRHRGFRPEQLAAGSTQLWFNQLEECNGRLGYSLYSMPLEQDSPQRAERCARVARLAWHEDSAQMATWTLTDAGSELQLRDGQGQVTDILLRGQAGVQIKQLSWHPSGERLVLTMKPDFDAAFDLYELQLADGRLTRLTADNHIPRGAHWADESTLLFSQARNQRLQAVALTPATGERQWLTDLPVNVHQPRLQDDQLVFLTESGRHYQQMRVSILSAGESSPPSSVPEPNWQHPASLTVLVDADAAAPAAETEEADPALHPYYAIEHMSPSLFAPYPYWDGELGFGLTGDWREPTDRHQVQVQVELGLFSGDISGTLDYRFYNHWSLGVGQARVSRGLHSGYRAGWARRLWSGQGQAVGADLAWVTDYRLPDSDQDGLRRRWLGGGLDWHYSERNTERYRPNRAFALGLDAERAFSHADSHRLRLRQSSELGLFGQHSLHWRQQVLWTDDAQRPFEAGGSESFSVFPRPISSKVTLRALPEPLAASELYWSRAELNVLLAEPDRTLGTLGLGAGTLWLTSYAATAWDLDQQARYNLGAELGLTFSALWLLPLEASLGYAHNPERDEVGEIYFSLGPSF</sequence>
<keyword evidence="2" id="KW-1185">Reference proteome</keyword>
<evidence type="ECO:0000313" key="1">
    <source>
        <dbReference type="EMBL" id="TGG91160.1"/>
    </source>
</evidence>
<name>A0A4Z0WC61_9GAMM</name>
<dbReference type="OrthoDB" id="33879at2"/>
<dbReference type="Proteomes" id="UP000297475">
    <property type="component" value="Unassembled WGS sequence"/>
</dbReference>
<evidence type="ECO:0000313" key="2">
    <source>
        <dbReference type="Proteomes" id="UP000297475"/>
    </source>
</evidence>
<gene>
    <name evidence="1" type="ORF">E4656_17385</name>
</gene>
<comment type="caution">
    <text evidence="1">The sequence shown here is derived from an EMBL/GenBank/DDBJ whole genome shotgun (WGS) entry which is preliminary data.</text>
</comment>
<reference evidence="1 2" key="1">
    <citation type="submission" date="2019-04" db="EMBL/GenBank/DDBJ databases">
        <title>Natronospirillum operosus gen. nov., sp. nov., a haloalkaliphilic satellite isolated from decaying biomass of laboratory culture of cyanobacterium Geitlerinema sp. and proposal of Natronospirillaceae fam. nov. and Saccharospirillaceae fam. nov.</title>
        <authorList>
            <person name="Kevbrin V."/>
            <person name="Boltyanskaya Y."/>
            <person name="Koziaeva V."/>
            <person name="Grouzdev D.S."/>
            <person name="Park M."/>
            <person name="Cho J."/>
        </authorList>
    </citation>
    <scope>NUCLEOTIDE SEQUENCE [LARGE SCALE GENOMIC DNA]</scope>
    <source>
        <strain evidence="1 2">G-116</strain>
    </source>
</reference>
<organism evidence="1 2">
    <name type="scientific">Natronospirillum operosum</name>
    <dbReference type="NCBI Taxonomy" id="2759953"/>
    <lineage>
        <taxon>Bacteria</taxon>
        <taxon>Pseudomonadati</taxon>
        <taxon>Pseudomonadota</taxon>
        <taxon>Gammaproteobacteria</taxon>
        <taxon>Oceanospirillales</taxon>
        <taxon>Natronospirillaceae</taxon>
        <taxon>Natronospirillum</taxon>
    </lineage>
</organism>
<dbReference type="Gene3D" id="2.120.10.30">
    <property type="entry name" value="TolB, C-terminal domain"/>
    <property type="match status" value="1"/>
</dbReference>
<accession>A0A4Z0WC61</accession>
<evidence type="ECO:0008006" key="3">
    <source>
        <dbReference type="Google" id="ProtNLM"/>
    </source>
</evidence>
<dbReference type="RefSeq" id="WP_135484582.1">
    <property type="nucleotide sequence ID" value="NZ_SRMF01000010.1"/>
</dbReference>
<dbReference type="SUPFAM" id="SSF82171">
    <property type="entry name" value="DPP6 N-terminal domain-like"/>
    <property type="match status" value="1"/>
</dbReference>
<dbReference type="InterPro" id="IPR011042">
    <property type="entry name" value="6-blade_b-propeller_TolB-like"/>
</dbReference>
<protein>
    <recommendedName>
        <fullName evidence="3">Bacterial surface antigen (D15) domain-containing protein</fullName>
    </recommendedName>
</protein>